<dbReference type="GO" id="GO:0003723">
    <property type="term" value="F:RNA binding"/>
    <property type="evidence" value="ECO:0007669"/>
    <property type="project" value="InterPro"/>
</dbReference>
<dbReference type="InterPro" id="IPR046848">
    <property type="entry name" value="E_motif"/>
</dbReference>
<protein>
    <recommendedName>
        <fullName evidence="5">Pentatricopeptide repeat-containing protein</fullName>
    </recommendedName>
</protein>
<dbReference type="PROSITE" id="PS51375">
    <property type="entry name" value="PPR"/>
    <property type="match status" value="1"/>
</dbReference>
<sequence length="261" mass="28411">MMVHEDLVRPNEATYVSVLCSCAGLVQGGGLSLGKQVHGYIVRNESVFSVFTGTALIDLYGKAGCSESAMRVFNPMVFRAVCTWNAMIASLARNCGVMDALDMFEELRKHGVCVNGVTFVADLTDCARAKLVELGLQLFHSMSSEFGVVPIMEHYGCVVDLLGRAGHLSEADEFIRRMPLELDASVLGALLGTCKIHSAVELGHEVGKRLLELQPRHCGRFVVLSNILAGVERWSHAADLRKAIVDDGIRKIPAYSLIDSM</sequence>
<accession>A0AAD9WZV9</accession>
<dbReference type="PANTHER" id="PTHR47926">
    <property type="entry name" value="PENTATRICOPEPTIDE REPEAT-CONTAINING PROTEIN"/>
    <property type="match status" value="1"/>
</dbReference>
<dbReference type="Pfam" id="PF01535">
    <property type="entry name" value="PPR"/>
    <property type="match status" value="2"/>
</dbReference>
<evidence type="ECO:0000313" key="3">
    <source>
        <dbReference type="EMBL" id="KAK2649261.1"/>
    </source>
</evidence>
<dbReference type="Pfam" id="PF13041">
    <property type="entry name" value="PPR_2"/>
    <property type="match status" value="1"/>
</dbReference>
<dbReference type="InterPro" id="IPR046960">
    <property type="entry name" value="PPR_At4g14850-like_plant"/>
</dbReference>
<comment type="caution">
    <text evidence="3">The sequence shown here is derived from an EMBL/GenBank/DDBJ whole genome shotgun (WGS) entry which is preliminary data.</text>
</comment>
<dbReference type="Pfam" id="PF20431">
    <property type="entry name" value="E_motif"/>
    <property type="match status" value="1"/>
</dbReference>
<name>A0AAD9WZV9_9ROSI</name>
<dbReference type="Gene3D" id="1.25.40.10">
    <property type="entry name" value="Tetratricopeptide repeat domain"/>
    <property type="match status" value="2"/>
</dbReference>
<evidence type="ECO:0000256" key="1">
    <source>
        <dbReference type="ARBA" id="ARBA00022737"/>
    </source>
</evidence>
<dbReference type="EMBL" id="JANJYI010000005">
    <property type="protein sequence ID" value="KAK2649261.1"/>
    <property type="molecule type" value="Genomic_DNA"/>
</dbReference>
<gene>
    <name evidence="3" type="ORF">Ddye_016750</name>
</gene>
<dbReference type="AlphaFoldDB" id="A0AAD9WZV9"/>
<dbReference type="InterPro" id="IPR011990">
    <property type="entry name" value="TPR-like_helical_dom_sf"/>
</dbReference>
<feature type="repeat" description="PPR" evidence="2">
    <location>
        <begin position="80"/>
        <end position="114"/>
    </location>
</feature>
<organism evidence="3 4">
    <name type="scientific">Dipteronia dyeriana</name>
    <dbReference type="NCBI Taxonomy" id="168575"/>
    <lineage>
        <taxon>Eukaryota</taxon>
        <taxon>Viridiplantae</taxon>
        <taxon>Streptophyta</taxon>
        <taxon>Embryophyta</taxon>
        <taxon>Tracheophyta</taxon>
        <taxon>Spermatophyta</taxon>
        <taxon>Magnoliopsida</taxon>
        <taxon>eudicotyledons</taxon>
        <taxon>Gunneridae</taxon>
        <taxon>Pentapetalae</taxon>
        <taxon>rosids</taxon>
        <taxon>malvids</taxon>
        <taxon>Sapindales</taxon>
        <taxon>Sapindaceae</taxon>
        <taxon>Hippocastanoideae</taxon>
        <taxon>Acereae</taxon>
        <taxon>Dipteronia</taxon>
    </lineage>
</organism>
<dbReference type="PANTHER" id="PTHR47926:SF348">
    <property type="entry name" value="PENTATRICOPEPTIDE REPEAT-CONTAINING PROTEIN"/>
    <property type="match status" value="1"/>
</dbReference>
<evidence type="ECO:0008006" key="5">
    <source>
        <dbReference type="Google" id="ProtNLM"/>
    </source>
</evidence>
<keyword evidence="4" id="KW-1185">Reference proteome</keyword>
<keyword evidence="1" id="KW-0677">Repeat</keyword>
<dbReference type="GO" id="GO:0009451">
    <property type="term" value="P:RNA modification"/>
    <property type="evidence" value="ECO:0007669"/>
    <property type="project" value="InterPro"/>
</dbReference>
<evidence type="ECO:0000313" key="4">
    <source>
        <dbReference type="Proteomes" id="UP001280121"/>
    </source>
</evidence>
<reference evidence="3" key="1">
    <citation type="journal article" date="2023" name="Plant J.">
        <title>Genome sequences and population genomics provide insights into the demographic history, inbreeding, and mutation load of two 'living fossil' tree species of Dipteronia.</title>
        <authorList>
            <person name="Feng Y."/>
            <person name="Comes H.P."/>
            <person name="Chen J."/>
            <person name="Zhu S."/>
            <person name="Lu R."/>
            <person name="Zhang X."/>
            <person name="Li P."/>
            <person name="Qiu J."/>
            <person name="Olsen K.M."/>
            <person name="Qiu Y."/>
        </authorList>
    </citation>
    <scope>NUCLEOTIDE SEQUENCE</scope>
    <source>
        <strain evidence="3">KIB01</strain>
    </source>
</reference>
<evidence type="ECO:0000256" key="2">
    <source>
        <dbReference type="PROSITE-ProRule" id="PRU00708"/>
    </source>
</evidence>
<proteinExistence type="predicted"/>
<dbReference type="NCBIfam" id="TIGR00756">
    <property type="entry name" value="PPR"/>
    <property type="match status" value="1"/>
</dbReference>
<dbReference type="FunFam" id="1.25.40.10:FF:000242">
    <property type="entry name" value="Pentatricopeptide repeat-containing protein"/>
    <property type="match status" value="1"/>
</dbReference>
<dbReference type="InterPro" id="IPR002885">
    <property type="entry name" value="PPR_rpt"/>
</dbReference>
<dbReference type="Proteomes" id="UP001280121">
    <property type="component" value="Unassembled WGS sequence"/>
</dbReference>